<feature type="compositionally biased region" description="Basic and acidic residues" evidence="7">
    <location>
        <begin position="31"/>
        <end position="42"/>
    </location>
</feature>
<evidence type="ECO:0000313" key="10">
    <source>
        <dbReference type="Ensembl" id="ENSPANP00000005475.3"/>
    </source>
</evidence>
<dbReference type="SMART" id="SM00034">
    <property type="entry name" value="CLECT"/>
    <property type="match status" value="1"/>
</dbReference>
<reference evidence="10" key="2">
    <citation type="submission" date="2025-08" db="UniProtKB">
        <authorList>
            <consortium name="Ensembl"/>
        </authorList>
    </citation>
    <scope>IDENTIFICATION</scope>
</reference>
<name>A0A096MZR8_PAPAN</name>
<dbReference type="OMA" id="GWYWEDG"/>
<dbReference type="PANTHER" id="PTHR46490">
    <property type="entry name" value="C-TYPE LECTIN DOMAIN FAMILY 12 MEMBER A-RELATED"/>
    <property type="match status" value="1"/>
</dbReference>
<keyword evidence="8" id="KW-1133">Transmembrane helix</keyword>
<evidence type="ECO:0000256" key="8">
    <source>
        <dbReference type="SAM" id="Phobius"/>
    </source>
</evidence>
<keyword evidence="2 8" id="KW-0812">Transmembrane</keyword>
<evidence type="ECO:0000256" key="2">
    <source>
        <dbReference type="ARBA" id="ARBA00022692"/>
    </source>
</evidence>
<keyword evidence="5" id="KW-1015">Disulfide bond</keyword>
<dbReference type="eggNOG" id="KOG4297">
    <property type="taxonomic scope" value="Eukaryota"/>
</dbReference>
<evidence type="ECO:0000259" key="9">
    <source>
        <dbReference type="PROSITE" id="PS50041"/>
    </source>
</evidence>
<dbReference type="InterPro" id="IPR052309">
    <property type="entry name" value="C-type_Lectin_Domain_Fam1"/>
</dbReference>
<accession>A0A096MZR8</accession>
<dbReference type="CDD" id="cd03593">
    <property type="entry name" value="CLECT_NK_receptors_like"/>
    <property type="match status" value="1"/>
</dbReference>
<dbReference type="InterPro" id="IPR033992">
    <property type="entry name" value="NKR-like_CTLD"/>
</dbReference>
<feature type="transmembrane region" description="Helical" evidence="8">
    <location>
        <begin position="50"/>
        <end position="76"/>
    </location>
</feature>
<evidence type="ECO:0000256" key="5">
    <source>
        <dbReference type="ARBA" id="ARBA00023157"/>
    </source>
</evidence>
<protein>
    <submittedName>
        <fullName evidence="10">C-type lectin domain family 1 member A</fullName>
    </submittedName>
</protein>
<dbReference type="InterPro" id="IPR016186">
    <property type="entry name" value="C-type_lectin-like/link_sf"/>
</dbReference>
<dbReference type="GO" id="GO:0007165">
    <property type="term" value="P:signal transduction"/>
    <property type="evidence" value="ECO:0007669"/>
    <property type="project" value="TreeGrafter"/>
</dbReference>
<reference evidence="10" key="3">
    <citation type="submission" date="2025-09" db="UniProtKB">
        <authorList>
            <consortium name="Ensembl"/>
        </authorList>
    </citation>
    <scope>IDENTIFICATION</scope>
</reference>
<dbReference type="GO" id="GO:0004888">
    <property type="term" value="F:transmembrane signaling receptor activity"/>
    <property type="evidence" value="ECO:0007669"/>
    <property type="project" value="TreeGrafter"/>
</dbReference>
<keyword evidence="4 8" id="KW-0472">Membrane</keyword>
<dbReference type="HOGENOM" id="CLU_049894_8_0_1"/>
<dbReference type="PANTHER" id="PTHR46490:SF1">
    <property type="entry name" value="C-TYPE LECTIN DOMAIN FAMILY 1 MEMBER A"/>
    <property type="match status" value="1"/>
</dbReference>
<keyword evidence="11" id="KW-1185">Reference proteome</keyword>
<dbReference type="GO" id="GO:0030246">
    <property type="term" value="F:carbohydrate binding"/>
    <property type="evidence" value="ECO:0007669"/>
    <property type="project" value="UniProtKB-KW"/>
</dbReference>
<dbReference type="STRING" id="9555.ENSPANP00000005475"/>
<sequence length="328" mass="37456">MQPKYSSTRDMLDDDGDTTMSLHSQASATARRPEPRRTEHRAPSSTWRPVALTLLTLCLVLLIGLAVLGLLFFQYYQLSNTGQGTISQMEERLGNTSRELQSLQVQNIKLAGSLQHVAEKLCRELYNKAGAHRCSPCTDQWKWHGDKCYQFYKDGKSWEDCKYFCLSENCTMLKINKQEDLDFAMFQSRSPFFYSYWTGLLRPDSGKAWLWMDGTPFASELFEIIIDVTSPRSRDCVAILNGMIFSKDCQELKRCICERRAGMVKTESLHFPPETLGEGISPRKEMYPHLSFISELPSPIFPSERLKTRKKSASSSAPVTVSVPIFFH</sequence>
<feature type="domain" description="C-type lectin" evidence="9">
    <location>
        <begin position="144"/>
        <end position="258"/>
    </location>
</feature>
<dbReference type="GeneTree" id="ENSGT00940000161945"/>
<evidence type="ECO:0000256" key="6">
    <source>
        <dbReference type="ARBA" id="ARBA00023180"/>
    </source>
</evidence>
<gene>
    <name evidence="10" type="primary">CLEC1A</name>
</gene>
<dbReference type="Gene3D" id="3.10.100.10">
    <property type="entry name" value="Mannose-Binding Protein A, subunit A"/>
    <property type="match status" value="1"/>
</dbReference>
<reference evidence="10 11" key="1">
    <citation type="submission" date="2012-03" db="EMBL/GenBank/DDBJ databases">
        <title>Whole Genome Assembly of Papio anubis.</title>
        <authorList>
            <person name="Liu Y.L."/>
            <person name="Abraham K.A."/>
            <person name="Akbar H.A."/>
            <person name="Ali S.A."/>
            <person name="Anosike U.A."/>
            <person name="Aqrawi P.A."/>
            <person name="Arias F.A."/>
            <person name="Attaway T.A."/>
            <person name="Awwad R.A."/>
            <person name="Babu C.B."/>
            <person name="Bandaranaike D.B."/>
            <person name="Battles P.B."/>
            <person name="Bell A.B."/>
            <person name="Beltran B.B."/>
            <person name="Berhane-Mersha D.B."/>
            <person name="Bess C.B."/>
            <person name="Bickham C.B."/>
            <person name="Bolden T.B."/>
            <person name="Carter K.C."/>
            <person name="Chau D.C."/>
            <person name="Chavez A.C."/>
            <person name="Clerc-Blankenburg K.C."/>
            <person name="Coyle M.C."/>
            <person name="Dao M.D."/>
            <person name="Davila M.L.D."/>
            <person name="Davy-Carroll L.D."/>
            <person name="Denson S.D."/>
            <person name="Dinh H.D."/>
            <person name="Fernandez S.F."/>
            <person name="Fernando P.F."/>
            <person name="Forbes L.F."/>
            <person name="Francis C.F."/>
            <person name="Francisco L.F."/>
            <person name="Fu Q.F."/>
            <person name="Garcia-Iii R.G."/>
            <person name="Garrett T.G."/>
            <person name="Gross S.G."/>
            <person name="Gubbala S.G."/>
            <person name="Hirani K.H."/>
            <person name="Hogues M.H."/>
            <person name="Hollins B.H."/>
            <person name="Jackson L.J."/>
            <person name="Javaid M.J."/>
            <person name="Jhangiani S.J."/>
            <person name="Johnson A.J."/>
            <person name="Johnson B.J."/>
            <person name="Jones J.J."/>
            <person name="Joshi V.J."/>
            <person name="Kalu J.K."/>
            <person name="Khan N.K."/>
            <person name="Korchina V.K."/>
            <person name="Kovar C.K."/>
            <person name="Lago L.L."/>
            <person name="Lara F.L."/>
            <person name="Le T.-K.L."/>
            <person name="Lee S.L."/>
            <person name="Legall-Iii F.L."/>
            <person name="Lemon S.L."/>
            <person name="Liu J.L."/>
            <person name="Liu Y.-S.L."/>
            <person name="Liyanage D.L."/>
            <person name="Lopez J.L."/>
            <person name="Lorensuhewa L.L."/>
            <person name="Mata R.M."/>
            <person name="Mathew T.M."/>
            <person name="Mercado C.M."/>
            <person name="Mercado I.M."/>
            <person name="Morales K.M."/>
            <person name="Morgan M.M."/>
            <person name="Munidasa M.M."/>
            <person name="Ngo D.N."/>
            <person name="Nguyen L.N."/>
            <person name="Nguyen T.N."/>
            <person name="Nguyen N.N."/>
            <person name="Obregon M.O."/>
            <person name="Okwuonu G.O."/>
            <person name="Ongeri F.O."/>
            <person name="Onwere C.O."/>
            <person name="Osifeso I.O."/>
            <person name="Parra A.P."/>
            <person name="Patil S.P."/>
            <person name="Perez A.P."/>
            <person name="Perez Y.P."/>
            <person name="Pham C.P."/>
            <person name="Pu L.-L.P."/>
            <person name="Puazo M.P."/>
            <person name="Quiroz J.Q."/>
            <person name="Rouhana J.R."/>
            <person name="Ruiz M.R."/>
            <person name="Ruiz S.-J.R."/>
            <person name="Saada N.S."/>
            <person name="Santibanez J.S."/>
            <person name="Scheel M.S."/>
            <person name="Schneider B.S."/>
            <person name="Simmons D.S."/>
            <person name="Sisson I.S."/>
            <person name="Tang L.-Y.T."/>
            <person name="Thornton R.T."/>
            <person name="Tisius J.T."/>
            <person name="Toledanes G.T."/>
            <person name="Trejos Z.T."/>
            <person name="Usmani K.U."/>
            <person name="Varghese R.V."/>
            <person name="Vattathil S.V."/>
            <person name="Vee V.V."/>
            <person name="Walker D.W."/>
            <person name="Weissenberger G.W."/>
            <person name="White C.W."/>
            <person name="Williams A.W."/>
            <person name="Woodworth J.W."/>
            <person name="Wright R.W."/>
            <person name="Zhu Y.Z."/>
            <person name="Han Y.H."/>
            <person name="Newsham I.N."/>
            <person name="Nazareth L.N."/>
            <person name="Worley K.W."/>
            <person name="Muzny D.M."/>
            <person name="Rogers J.R."/>
            <person name="Gibbs R.G."/>
        </authorList>
    </citation>
    <scope>NUCLEOTIDE SEQUENCE [LARGE SCALE GENOMIC DNA]</scope>
</reference>
<evidence type="ECO:0000256" key="1">
    <source>
        <dbReference type="ARBA" id="ARBA00004167"/>
    </source>
</evidence>
<dbReference type="InterPro" id="IPR016187">
    <property type="entry name" value="CTDL_fold"/>
</dbReference>
<dbReference type="InterPro" id="IPR001304">
    <property type="entry name" value="C-type_lectin-like"/>
</dbReference>
<keyword evidence="6" id="KW-0325">Glycoprotein</keyword>
<dbReference type="Proteomes" id="UP000028761">
    <property type="component" value="Chromosome 9"/>
</dbReference>
<dbReference type="Pfam" id="PF00059">
    <property type="entry name" value="Lectin_C"/>
    <property type="match status" value="1"/>
</dbReference>
<organism evidence="10 11">
    <name type="scientific">Papio anubis</name>
    <name type="common">Olive baboon</name>
    <dbReference type="NCBI Taxonomy" id="9555"/>
    <lineage>
        <taxon>Eukaryota</taxon>
        <taxon>Metazoa</taxon>
        <taxon>Chordata</taxon>
        <taxon>Craniata</taxon>
        <taxon>Vertebrata</taxon>
        <taxon>Euteleostomi</taxon>
        <taxon>Mammalia</taxon>
        <taxon>Eutheria</taxon>
        <taxon>Euarchontoglires</taxon>
        <taxon>Primates</taxon>
        <taxon>Haplorrhini</taxon>
        <taxon>Catarrhini</taxon>
        <taxon>Cercopithecidae</taxon>
        <taxon>Cercopithecinae</taxon>
        <taxon>Papio</taxon>
    </lineage>
</organism>
<evidence type="ECO:0000256" key="7">
    <source>
        <dbReference type="SAM" id="MobiDB-lite"/>
    </source>
</evidence>
<dbReference type="AlphaFoldDB" id="A0A096MZR8"/>
<dbReference type="PROSITE" id="PS50041">
    <property type="entry name" value="C_TYPE_LECTIN_2"/>
    <property type="match status" value="1"/>
</dbReference>
<feature type="region of interest" description="Disordered" evidence="7">
    <location>
        <begin position="1"/>
        <end position="44"/>
    </location>
</feature>
<dbReference type="Bgee" id="ENSPANG00000017982">
    <property type="expression patterns" value="Expressed in lung and 60 other cell types or tissues"/>
</dbReference>
<keyword evidence="3" id="KW-0430">Lectin</keyword>
<evidence type="ECO:0000256" key="3">
    <source>
        <dbReference type="ARBA" id="ARBA00022734"/>
    </source>
</evidence>
<evidence type="ECO:0000256" key="4">
    <source>
        <dbReference type="ARBA" id="ARBA00023136"/>
    </source>
</evidence>
<evidence type="ECO:0000313" key="11">
    <source>
        <dbReference type="Proteomes" id="UP000028761"/>
    </source>
</evidence>
<dbReference type="Ensembl" id="ENSPANT00000013633.3">
    <property type="protein sequence ID" value="ENSPANP00000005475.3"/>
    <property type="gene ID" value="ENSPANG00000017982.3"/>
</dbReference>
<proteinExistence type="predicted"/>
<dbReference type="ExpressionAtlas" id="A0A096MZR8">
    <property type="expression patterns" value="baseline"/>
</dbReference>
<dbReference type="SUPFAM" id="SSF56436">
    <property type="entry name" value="C-type lectin-like"/>
    <property type="match status" value="1"/>
</dbReference>
<feature type="compositionally biased region" description="Polar residues" evidence="7">
    <location>
        <begin position="18"/>
        <end position="28"/>
    </location>
</feature>
<comment type="subcellular location">
    <subcellularLocation>
        <location evidence="1">Membrane</location>
        <topology evidence="1">Single-pass membrane protein</topology>
    </subcellularLocation>
</comment>
<dbReference type="FunFam" id="3.10.100.10:FF:000074">
    <property type="entry name" value="C-type lectin domain family 1 member A"/>
    <property type="match status" value="1"/>
</dbReference>
<dbReference type="GO" id="GO:0005886">
    <property type="term" value="C:plasma membrane"/>
    <property type="evidence" value="ECO:0007669"/>
    <property type="project" value="TreeGrafter"/>
</dbReference>